<keyword evidence="5 7" id="KW-1133">Transmembrane helix</keyword>
<dbReference type="OrthoDB" id="4710659at2"/>
<evidence type="ECO:0000256" key="1">
    <source>
        <dbReference type="ARBA" id="ARBA00004651"/>
    </source>
</evidence>
<feature type="transmembrane region" description="Helical" evidence="7">
    <location>
        <begin position="111"/>
        <end position="129"/>
    </location>
</feature>
<feature type="transmembrane region" description="Helical" evidence="7">
    <location>
        <begin position="73"/>
        <end position="99"/>
    </location>
</feature>
<reference evidence="8 9" key="1">
    <citation type="journal article" date="2010" name="Stand. Genomic Sci.">
        <title>Complete genome sequence of Arcobacter nitrofigilis type strain (CI).</title>
        <authorList>
            <person name="Pati A."/>
            <person name="Gronow S."/>
            <person name="Lapidus A."/>
            <person name="Copeland A."/>
            <person name="Glavina Del Rio T."/>
            <person name="Nolan M."/>
            <person name="Lucas S."/>
            <person name="Tice H."/>
            <person name="Cheng J.F."/>
            <person name="Han C."/>
            <person name="Chertkov O."/>
            <person name="Bruce D."/>
            <person name="Tapia R."/>
            <person name="Goodwin L."/>
            <person name="Pitluck S."/>
            <person name="Liolios K."/>
            <person name="Ivanova N."/>
            <person name="Mavromatis K."/>
            <person name="Chen A."/>
            <person name="Palaniappan K."/>
            <person name="Land M."/>
            <person name="Hauser L."/>
            <person name="Chang Y.J."/>
            <person name="Jeffries C.D."/>
            <person name="Detter J.C."/>
            <person name="Rohde M."/>
            <person name="Goker M."/>
            <person name="Bristow J."/>
            <person name="Eisen J.A."/>
            <person name="Markowitz V."/>
            <person name="Hugenholtz P."/>
            <person name="Klenk H.P."/>
            <person name="Kyrpides N.C."/>
        </authorList>
    </citation>
    <scope>NUCLEOTIDE SEQUENCE [LARGE SCALE GENOMIC DNA]</scope>
    <source>
        <strain evidence="9">ATCC 33309 / DSM 7299 / CCUG 15893 / LMG 7604 / NCTC 12251 / CI</strain>
    </source>
</reference>
<dbReference type="HOGENOM" id="CLU_082057_0_0_7"/>
<evidence type="ECO:0000256" key="3">
    <source>
        <dbReference type="ARBA" id="ARBA00022475"/>
    </source>
</evidence>
<keyword evidence="6 7" id="KW-0472">Membrane</keyword>
<evidence type="ECO:0000256" key="2">
    <source>
        <dbReference type="ARBA" id="ARBA00022448"/>
    </source>
</evidence>
<dbReference type="InterPro" id="IPR002751">
    <property type="entry name" value="CbiM/NikMN"/>
</dbReference>
<evidence type="ECO:0000313" key="8">
    <source>
        <dbReference type="EMBL" id="ADG93849.1"/>
    </source>
</evidence>
<dbReference type="RefSeq" id="WP_013135994.1">
    <property type="nucleotide sequence ID" value="NC_014166.1"/>
</dbReference>
<keyword evidence="4 7" id="KW-0812">Transmembrane</keyword>
<comment type="subcellular location">
    <subcellularLocation>
        <location evidence="1">Cell membrane</location>
        <topology evidence="1">Multi-pass membrane protein</topology>
    </subcellularLocation>
</comment>
<dbReference type="Proteomes" id="UP000000939">
    <property type="component" value="Chromosome"/>
</dbReference>
<proteinExistence type="predicted"/>
<dbReference type="GO" id="GO:0005886">
    <property type="term" value="C:plasma membrane"/>
    <property type="evidence" value="ECO:0007669"/>
    <property type="project" value="UniProtKB-SubCell"/>
</dbReference>
<protein>
    <recommendedName>
        <fullName evidence="10">Cobalt transporter</fullName>
    </recommendedName>
</protein>
<feature type="transmembrane region" description="Helical" evidence="7">
    <location>
        <begin position="180"/>
        <end position="203"/>
    </location>
</feature>
<evidence type="ECO:0000256" key="7">
    <source>
        <dbReference type="SAM" id="Phobius"/>
    </source>
</evidence>
<accession>D5V0N7</accession>
<gene>
    <name evidence="8" type="ordered locus">Arnit_2197</name>
</gene>
<keyword evidence="9" id="KW-1185">Reference proteome</keyword>
<feature type="transmembrane region" description="Helical" evidence="7">
    <location>
        <begin position="150"/>
        <end position="168"/>
    </location>
</feature>
<evidence type="ECO:0008006" key="10">
    <source>
        <dbReference type="Google" id="ProtNLM"/>
    </source>
</evidence>
<evidence type="ECO:0000256" key="6">
    <source>
        <dbReference type="ARBA" id="ARBA00023136"/>
    </source>
</evidence>
<dbReference type="AlphaFoldDB" id="D5V0N7"/>
<dbReference type="eggNOG" id="COG0310">
    <property type="taxonomic scope" value="Bacteria"/>
</dbReference>
<sequence>MHIEPGVVQGAKILLSYGTAAVSFGIAIKMALNSIKNSGVIPFIVKTIISTILVFIFFEVLPHHPVGVSEVHLILGSTLFLIFGASSAAFGLALGLLIQGVFFAPFDLPQYGMNVTTILMPLFAMGYLAKRVIPQNIAYKDIAYKDTLKLSLAYQGGIVTWVAFWALYGQGFGIENLSAVATFGISYMSVVILEPLIDLAVLAGAKTLGKLENSPFVEKRLYKAVALKNEKI</sequence>
<name>D5V0N7_ARCNC</name>
<evidence type="ECO:0000313" key="9">
    <source>
        <dbReference type="Proteomes" id="UP000000939"/>
    </source>
</evidence>
<dbReference type="Pfam" id="PF01891">
    <property type="entry name" value="CbiM"/>
    <property type="match status" value="1"/>
</dbReference>
<feature type="transmembrane region" description="Helical" evidence="7">
    <location>
        <begin position="12"/>
        <end position="32"/>
    </location>
</feature>
<feature type="transmembrane region" description="Helical" evidence="7">
    <location>
        <begin position="38"/>
        <end position="61"/>
    </location>
</feature>
<keyword evidence="2" id="KW-0813">Transport</keyword>
<dbReference type="STRING" id="572480.Arnit_2197"/>
<evidence type="ECO:0000256" key="4">
    <source>
        <dbReference type="ARBA" id="ARBA00022692"/>
    </source>
</evidence>
<organism evidence="8 9">
    <name type="scientific">Arcobacter nitrofigilis (strain ATCC 33309 / DSM 7299 / CCUG 15893 / LMG 7604 / NCTC 12251 / CI)</name>
    <name type="common">Campylobacter nitrofigilis</name>
    <dbReference type="NCBI Taxonomy" id="572480"/>
    <lineage>
        <taxon>Bacteria</taxon>
        <taxon>Pseudomonadati</taxon>
        <taxon>Campylobacterota</taxon>
        <taxon>Epsilonproteobacteria</taxon>
        <taxon>Campylobacterales</taxon>
        <taxon>Arcobacteraceae</taxon>
        <taxon>Arcobacter</taxon>
    </lineage>
</organism>
<dbReference type="KEGG" id="ant:Arnit_2197"/>
<keyword evidence="3" id="KW-1003">Cell membrane</keyword>
<evidence type="ECO:0000256" key="5">
    <source>
        <dbReference type="ARBA" id="ARBA00022989"/>
    </source>
</evidence>
<dbReference type="Gene3D" id="1.10.1760.20">
    <property type="match status" value="1"/>
</dbReference>
<dbReference type="EMBL" id="CP001999">
    <property type="protein sequence ID" value="ADG93849.1"/>
    <property type="molecule type" value="Genomic_DNA"/>
</dbReference>
<dbReference type="GO" id="GO:0000041">
    <property type="term" value="P:transition metal ion transport"/>
    <property type="evidence" value="ECO:0007669"/>
    <property type="project" value="InterPro"/>
</dbReference>